<keyword evidence="1" id="KW-0732">Signal</keyword>
<evidence type="ECO:0000313" key="3">
    <source>
        <dbReference type="Proteomes" id="UP001595724"/>
    </source>
</evidence>
<protein>
    <recommendedName>
        <fullName evidence="4">DUF885 domain-containing protein</fullName>
    </recommendedName>
</protein>
<evidence type="ECO:0000256" key="1">
    <source>
        <dbReference type="SAM" id="SignalP"/>
    </source>
</evidence>
<dbReference type="EMBL" id="JBHRYF010000008">
    <property type="protein sequence ID" value="MFC3660372.1"/>
    <property type="molecule type" value="Genomic_DNA"/>
</dbReference>
<reference evidence="3" key="1">
    <citation type="journal article" date="2019" name="Int. J. Syst. Evol. Microbiol.">
        <title>The Global Catalogue of Microorganisms (GCM) 10K type strain sequencing project: providing services to taxonomists for standard genome sequencing and annotation.</title>
        <authorList>
            <consortium name="The Broad Institute Genomics Platform"/>
            <consortium name="The Broad Institute Genome Sequencing Center for Infectious Disease"/>
            <person name="Wu L."/>
            <person name="Ma J."/>
        </authorList>
    </citation>
    <scope>NUCLEOTIDE SEQUENCE [LARGE SCALE GENOMIC DNA]</scope>
    <source>
        <strain evidence="3">KCTC 42211</strain>
    </source>
</reference>
<dbReference type="InterPro" id="IPR019853">
    <property type="entry name" value="GldB-like"/>
</dbReference>
<keyword evidence="3" id="KW-1185">Reference proteome</keyword>
<name>A0ABV7UV92_9GAMM</name>
<feature type="chain" id="PRO_5045416475" description="DUF885 domain-containing protein" evidence="1">
    <location>
        <begin position="26"/>
        <end position="184"/>
    </location>
</feature>
<organism evidence="2 3">
    <name type="scientific">Luteimonas notoginsengisoli</name>
    <dbReference type="NCBI Taxonomy" id="1578200"/>
    <lineage>
        <taxon>Bacteria</taxon>
        <taxon>Pseudomonadati</taxon>
        <taxon>Pseudomonadota</taxon>
        <taxon>Gammaproteobacteria</taxon>
        <taxon>Lysobacterales</taxon>
        <taxon>Lysobacteraceae</taxon>
        <taxon>Luteimonas</taxon>
    </lineage>
</organism>
<comment type="caution">
    <text evidence="2">The sequence shown here is derived from an EMBL/GenBank/DDBJ whole genome shotgun (WGS) entry which is preliminary data.</text>
</comment>
<gene>
    <name evidence="2" type="ORF">ACFOM9_09875</name>
</gene>
<sequence>MNHAVRSMGIGAVLCVWSASLAAMAADAVYVPVRAATAGSVIQTTDVDRFYRVYDAAGGHPTAEQIQRDYLDQGSEGLQVLARERNVTGQRIAYSRNAAEAVGRELEIETRFAADIDKTDLSDWVYNATPDTPGDLGYWVGYRIAKAYYRNAPDKRQALRDIMDMEDPKAFLEKSGWYPGIELD</sequence>
<evidence type="ECO:0008006" key="4">
    <source>
        <dbReference type="Google" id="ProtNLM"/>
    </source>
</evidence>
<accession>A0ABV7UV92</accession>
<evidence type="ECO:0000313" key="2">
    <source>
        <dbReference type="EMBL" id="MFC3660372.1"/>
    </source>
</evidence>
<dbReference type="RefSeq" id="WP_386709697.1">
    <property type="nucleotide sequence ID" value="NZ_JBHRYF010000008.1"/>
</dbReference>
<feature type="signal peptide" evidence="1">
    <location>
        <begin position="1"/>
        <end position="25"/>
    </location>
</feature>
<dbReference type="Pfam" id="PF25594">
    <property type="entry name" value="GldB_lipo"/>
    <property type="match status" value="1"/>
</dbReference>
<dbReference type="Proteomes" id="UP001595724">
    <property type="component" value="Unassembled WGS sequence"/>
</dbReference>
<proteinExistence type="predicted"/>